<accession>A0ABD5RXW5</accession>
<reference evidence="1 2" key="1">
    <citation type="journal article" date="2019" name="Int. J. Syst. Evol. Microbiol.">
        <title>The Global Catalogue of Microorganisms (GCM) 10K type strain sequencing project: providing services to taxonomists for standard genome sequencing and annotation.</title>
        <authorList>
            <consortium name="The Broad Institute Genomics Platform"/>
            <consortium name="The Broad Institute Genome Sequencing Center for Infectious Disease"/>
            <person name="Wu L."/>
            <person name="Ma J."/>
        </authorList>
    </citation>
    <scope>NUCLEOTIDE SEQUENCE [LARGE SCALE GENOMIC DNA]</scope>
    <source>
        <strain evidence="1 2">NBRC 111368</strain>
    </source>
</reference>
<dbReference type="EMBL" id="JBHSWU010000130">
    <property type="protein sequence ID" value="MFC6724238.1"/>
    <property type="molecule type" value="Genomic_DNA"/>
</dbReference>
<evidence type="ECO:0000313" key="2">
    <source>
        <dbReference type="Proteomes" id="UP001596328"/>
    </source>
</evidence>
<dbReference type="InterPro" id="IPR018727">
    <property type="entry name" value="DUF2267"/>
</dbReference>
<sequence length="130" mass="14083">MDYDDFIGNVQQYADYADGGEAESATRSTLTTLGERVTELEAEDLAAQLPPEIGRHLTEGESQERFDCEDFLDRVADRGERDEVASDPENAAKAVAGTLQEAVGGEGELADVVNQLPQDEGYGGLFPTRQ</sequence>
<protein>
    <submittedName>
        <fullName evidence="1">DUF2267 domain-containing protein</fullName>
    </submittedName>
</protein>
<gene>
    <name evidence="1" type="ORF">ACFQE1_07595</name>
</gene>
<dbReference type="Gene3D" id="1.10.490.110">
    <property type="entry name" value="Uncharacterized conserved protein DUF2267"/>
    <property type="match status" value="1"/>
</dbReference>
<name>A0ABD5RXW5_9EURY</name>
<dbReference type="AlphaFoldDB" id="A0ABD5RXW5"/>
<organism evidence="1 2">
    <name type="scientific">Halobium palmae</name>
    <dbReference type="NCBI Taxonomy" id="1776492"/>
    <lineage>
        <taxon>Archaea</taxon>
        <taxon>Methanobacteriati</taxon>
        <taxon>Methanobacteriota</taxon>
        <taxon>Stenosarchaea group</taxon>
        <taxon>Halobacteria</taxon>
        <taxon>Halobacteriales</taxon>
        <taxon>Haloferacaceae</taxon>
        <taxon>Halobium</taxon>
    </lineage>
</organism>
<keyword evidence="2" id="KW-1185">Reference proteome</keyword>
<comment type="caution">
    <text evidence="1">The sequence shown here is derived from an EMBL/GenBank/DDBJ whole genome shotgun (WGS) entry which is preliminary data.</text>
</comment>
<proteinExistence type="predicted"/>
<dbReference type="Pfam" id="PF10025">
    <property type="entry name" value="DUF2267"/>
    <property type="match status" value="1"/>
</dbReference>
<dbReference type="InterPro" id="IPR038282">
    <property type="entry name" value="DUF2267_sf"/>
</dbReference>
<dbReference type="Proteomes" id="UP001596328">
    <property type="component" value="Unassembled WGS sequence"/>
</dbReference>
<evidence type="ECO:0000313" key="1">
    <source>
        <dbReference type="EMBL" id="MFC6724238.1"/>
    </source>
</evidence>